<evidence type="ECO:0000259" key="2">
    <source>
        <dbReference type="PROSITE" id="PS51186"/>
    </source>
</evidence>
<organism evidence="3 4">
    <name type="scientific">Streptomyces parvulus</name>
    <dbReference type="NCBI Taxonomy" id="146923"/>
    <lineage>
        <taxon>Bacteria</taxon>
        <taxon>Bacillati</taxon>
        <taxon>Actinomycetota</taxon>
        <taxon>Actinomycetes</taxon>
        <taxon>Kitasatosporales</taxon>
        <taxon>Streptomycetaceae</taxon>
        <taxon>Streptomyces</taxon>
    </lineage>
</organism>
<dbReference type="EMBL" id="JAYMRR010000031">
    <property type="protein sequence ID" value="MFB8753803.1"/>
    <property type="molecule type" value="Genomic_DNA"/>
</dbReference>
<reference evidence="3 4" key="1">
    <citation type="submission" date="2024-01" db="EMBL/GenBank/DDBJ databases">
        <title>Genome mining of biosynthetic gene clusters to explore secondary metabolites of Streptomyces sp.</title>
        <authorList>
            <person name="Baig A."/>
            <person name="Ajitkumar Shintre N."/>
            <person name="Kumar H."/>
            <person name="Anbarasu A."/>
            <person name="Ramaiah S."/>
        </authorList>
    </citation>
    <scope>NUCLEOTIDE SEQUENCE [LARGE SCALE GENOMIC DNA]</scope>
    <source>
        <strain evidence="3 4">A03</strain>
    </source>
</reference>
<dbReference type="InterPro" id="IPR000182">
    <property type="entry name" value="GNAT_dom"/>
</dbReference>
<gene>
    <name evidence="3" type="ORF">VSS30_33835</name>
</gene>
<dbReference type="InterPro" id="IPR016181">
    <property type="entry name" value="Acyl_CoA_acyltransferase"/>
</dbReference>
<dbReference type="SUPFAM" id="SSF55729">
    <property type="entry name" value="Acyl-CoA N-acyltransferases (Nat)"/>
    <property type="match status" value="1"/>
</dbReference>
<dbReference type="PANTHER" id="PTHR13947">
    <property type="entry name" value="GNAT FAMILY N-ACETYLTRANSFERASE"/>
    <property type="match status" value="1"/>
</dbReference>
<name>A0ABV5DMP3_9ACTN</name>
<feature type="domain" description="N-acetyltransferase" evidence="2">
    <location>
        <begin position="11"/>
        <end position="171"/>
    </location>
</feature>
<dbReference type="Pfam" id="PF00583">
    <property type="entry name" value="Acetyltransf_1"/>
    <property type="match status" value="1"/>
</dbReference>
<protein>
    <submittedName>
        <fullName evidence="3">GNAT family N-acetyltransferase</fullName>
    </submittedName>
</protein>
<evidence type="ECO:0000313" key="4">
    <source>
        <dbReference type="Proteomes" id="UP001585018"/>
    </source>
</evidence>
<dbReference type="CDD" id="cd04301">
    <property type="entry name" value="NAT_SF"/>
    <property type="match status" value="1"/>
</dbReference>
<dbReference type="Proteomes" id="UP001585018">
    <property type="component" value="Unassembled WGS sequence"/>
</dbReference>
<accession>A0ABV5DMP3</accession>
<keyword evidence="1" id="KW-0808">Transferase</keyword>
<dbReference type="PROSITE" id="PS51186">
    <property type="entry name" value="GNAT"/>
    <property type="match status" value="1"/>
</dbReference>
<comment type="caution">
    <text evidence="3">The sequence shown here is derived from an EMBL/GenBank/DDBJ whole genome shotgun (WGS) entry which is preliminary data.</text>
</comment>
<proteinExistence type="predicted"/>
<dbReference type="RefSeq" id="WP_376720155.1">
    <property type="nucleotide sequence ID" value="NZ_JAYMRR010000031.1"/>
</dbReference>
<sequence>MEHRNLLGTRDAIRTVEARGRGPALAERTAALTRAAFSASGRCPGLPRADGWAETGGDVLADLERGARIWTGFDRHGEAVGCVRALPGTDGTWAVRRLAVVPRARGRSVGGLLMRALEDGARAGGAARVVLDAVVERGNPVFYCRLGYRTTAHFPGPDKPLSEVRMERDLAAPDRALPYPWGGEPVPLWDGPLRVWFCGPHGTVALPCVAGADPRAAVAALAVRAARLVGAPALFRGADGLARPGGVPADPRPCEAVPAFAMPRSVDAGVLALWRTGG</sequence>
<dbReference type="Gene3D" id="3.40.630.30">
    <property type="match status" value="1"/>
</dbReference>
<dbReference type="PANTHER" id="PTHR13947:SF37">
    <property type="entry name" value="LD18367P"/>
    <property type="match status" value="1"/>
</dbReference>
<dbReference type="InterPro" id="IPR050769">
    <property type="entry name" value="NAT_camello-type"/>
</dbReference>
<keyword evidence="4" id="KW-1185">Reference proteome</keyword>
<evidence type="ECO:0000256" key="1">
    <source>
        <dbReference type="ARBA" id="ARBA00022679"/>
    </source>
</evidence>
<evidence type="ECO:0000313" key="3">
    <source>
        <dbReference type="EMBL" id="MFB8753803.1"/>
    </source>
</evidence>